<accession>A0A5J4RE66</accession>
<evidence type="ECO:0000313" key="1">
    <source>
        <dbReference type="EMBL" id="KAA6331161.1"/>
    </source>
</evidence>
<dbReference type="EMBL" id="SNRY01001407">
    <property type="protein sequence ID" value="KAA6331161.1"/>
    <property type="molecule type" value="Genomic_DNA"/>
</dbReference>
<reference evidence="1" key="1">
    <citation type="submission" date="2019-03" db="EMBL/GenBank/DDBJ databases">
        <title>Single cell metagenomics reveals metabolic interactions within the superorganism composed of flagellate Streblomastix strix and complex community of Bacteroidetes bacteria on its surface.</title>
        <authorList>
            <person name="Treitli S.C."/>
            <person name="Kolisko M."/>
            <person name="Husnik F."/>
            <person name="Keeling P."/>
            <person name="Hampl V."/>
        </authorList>
    </citation>
    <scope>NUCLEOTIDE SEQUENCE</scope>
    <source>
        <strain evidence="1">STM</strain>
    </source>
</reference>
<comment type="caution">
    <text evidence="1">The sequence shown here is derived from an EMBL/GenBank/DDBJ whole genome shotgun (WGS) entry which is preliminary data.</text>
</comment>
<sequence>MVRATHAISVRFDEIVKNLGTTIDTEMNVSKENLRSILRKMDEVFGEQKATMQDISKKLNLLYHFQKDNTNLLLKVMALYAELASCGLTDGKQKERLKEDIDKLLSPKL</sequence>
<dbReference type="AlphaFoldDB" id="A0A5J4RE66"/>
<gene>
    <name evidence="1" type="ORF">EZS27_020202</name>
</gene>
<protein>
    <submittedName>
        <fullName evidence="1">Uncharacterized protein</fullName>
    </submittedName>
</protein>
<organism evidence="1">
    <name type="scientific">termite gut metagenome</name>
    <dbReference type="NCBI Taxonomy" id="433724"/>
    <lineage>
        <taxon>unclassified sequences</taxon>
        <taxon>metagenomes</taxon>
        <taxon>organismal metagenomes</taxon>
    </lineage>
</organism>
<name>A0A5J4RE66_9ZZZZ</name>
<proteinExistence type="predicted"/>